<dbReference type="Pfam" id="PF00271">
    <property type="entry name" value="Helicase_C"/>
    <property type="match status" value="1"/>
</dbReference>
<sequence>MVGIAFTGSGKTVTFTLPLVMLALEEEKKMSIVGHEGPFGLIVGPSRELMRQTFDVVKHFTNHLFKAGYPELRSLLCIGGEDKRQQSDLIASRGVHIVVATPGRLNHFLKLREMNLRLCKYICLDEGDRMLDLGFDEEVATTFNYFTSQRQTLLFSATMPQKFQDFAKDVLVKPVLVNVGRAGAANLDVIQEVEYVKQDAKIVYLLECLQKTSPPALKQPQFTAARTKKSVMRLSICSKSGQKDVLVATDVAAKGLDFPDIKHVINFDMPAEIENYVHRIGRTGRCGKTGVATTFINKSVPESALLDLKHLLVEAKQTVPPVLKALEDPYEELERRGDGLSNATGTKGCAFCGGLGHRITDCPKVDSQVRKIGAGKRDFLAGKSEGYGGDSLG</sequence>
<dbReference type="Proteomes" id="UP001162029">
    <property type="component" value="Unassembled WGS sequence"/>
</dbReference>
<evidence type="ECO:0000259" key="7">
    <source>
        <dbReference type="PROSITE" id="PS51194"/>
    </source>
</evidence>
<evidence type="ECO:0000256" key="4">
    <source>
        <dbReference type="ARBA" id="ARBA00022806"/>
    </source>
</evidence>
<keyword evidence="2" id="KW-0547">Nucleotide-binding</keyword>
<dbReference type="PANTHER" id="PTHR47958">
    <property type="entry name" value="ATP-DEPENDENT RNA HELICASE DBP3"/>
    <property type="match status" value="1"/>
</dbReference>
<evidence type="ECO:0000259" key="6">
    <source>
        <dbReference type="PROSITE" id="PS51192"/>
    </source>
</evidence>
<dbReference type="GO" id="GO:0003676">
    <property type="term" value="F:nucleic acid binding"/>
    <property type="evidence" value="ECO:0007669"/>
    <property type="project" value="InterPro"/>
</dbReference>
<dbReference type="SMART" id="SM00490">
    <property type="entry name" value="HELICc"/>
    <property type="match status" value="1"/>
</dbReference>
<dbReference type="PROSITE" id="PS51192">
    <property type="entry name" value="HELICASE_ATP_BIND_1"/>
    <property type="match status" value="1"/>
</dbReference>
<keyword evidence="3" id="KW-0378">Hydrolase</keyword>
<feature type="domain" description="Helicase C-terminal" evidence="7">
    <location>
        <begin position="171"/>
        <end position="327"/>
    </location>
</feature>
<evidence type="ECO:0000313" key="8">
    <source>
        <dbReference type="EMBL" id="CAI5744733.1"/>
    </source>
</evidence>
<evidence type="ECO:0000313" key="9">
    <source>
        <dbReference type="Proteomes" id="UP001162029"/>
    </source>
</evidence>
<dbReference type="GO" id="GO:0003724">
    <property type="term" value="F:RNA helicase activity"/>
    <property type="evidence" value="ECO:0007669"/>
    <property type="project" value="UniProtKB-EC"/>
</dbReference>
<dbReference type="CDD" id="cd18787">
    <property type="entry name" value="SF2_C_DEAD"/>
    <property type="match status" value="1"/>
</dbReference>
<gene>
    <name evidence="8" type="ORF">PDE001_LOCUS9860</name>
</gene>
<dbReference type="GO" id="GO:0016787">
    <property type="term" value="F:hydrolase activity"/>
    <property type="evidence" value="ECO:0007669"/>
    <property type="project" value="UniProtKB-KW"/>
</dbReference>
<evidence type="ECO:0000256" key="3">
    <source>
        <dbReference type="ARBA" id="ARBA00022801"/>
    </source>
</evidence>
<dbReference type="GO" id="GO:0005524">
    <property type="term" value="F:ATP binding"/>
    <property type="evidence" value="ECO:0007669"/>
    <property type="project" value="UniProtKB-KW"/>
</dbReference>
<protein>
    <recommendedName>
        <fullName evidence="1">RNA helicase</fullName>
        <ecNumber evidence="1">3.6.4.13</ecNumber>
    </recommendedName>
</protein>
<dbReference type="InterPro" id="IPR036875">
    <property type="entry name" value="Znf_CCHC_sf"/>
</dbReference>
<evidence type="ECO:0000256" key="1">
    <source>
        <dbReference type="ARBA" id="ARBA00012552"/>
    </source>
</evidence>
<dbReference type="InterPro" id="IPR011545">
    <property type="entry name" value="DEAD/DEAH_box_helicase_dom"/>
</dbReference>
<dbReference type="InterPro" id="IPR027417">
    <property type="entry name" value="P-loop_NTPase"/>
</dbReference>
<keyword evidence="5" id="KW-0067">ATP-binding</keyword>
<dbReference type="Gene3D" id="3.40.50.300">
    <property type="entry name" value="P-loop containing nucleotide triphosphate hydrolases"/>
    <property type="match status" value="2"/>
</dbReference>
<dbReference type="SMART" id="SM00487">
    <property type="entry name" value="DEXDc"/>
    <property type="match status" value="1"/>
</dbReference>
<dbReference type="AlphaFoldDB" id="A0AAV0V8D8"/>
<proteinExistence type="predicted"/>
<dbReference type="InterPro" id="IPR001650">
    <property type="entry name" value="Helicase_C-like"/>
</dbReference>
<evidence type="ECO:0000256" key="5">
    <source>
        <dbReference type="ARBA" id="ARBA00022840"/>
    </source>
</evidence>
<feature type="domain" description="Helicase ATP-binding" evidence="6">
    <location>
        <begin position="1"/>
        <end position="177"/>
    </location>
</feature>
<comment type="caution">
    <text evidence="8">The sequence shown here is derived from an EMBL/GenBank/DDBJ whole genome shotgun (WGS) entry which is preliminary data.</text>
</comment>
<dbReference type="EMBL" id="CANTFM010002177">
    <property type="protein sequence ID" value="CAI5744733.1"/>
    <property type="molecule type" value="Genomic_DNA"/>
</dbReference>
<organism evidence="8 9">
    <name type="scientific">Peronospora destructor</name>
    <dbReference type="NCBI Taxonomy" id="86335"/>
    <lineage>
        <taxon>Eukaryota</taxon>
        <taxon>Sar</taxon>
        <taxon>Stramenopiles</taxon>
        <taxon>Oomycota</taxon>
        <taxon>Peronosporomycetes</taxon>
        <taxon>Peronosporales</taxon>
        <taxon>Peronosporaceae</taxon>
        <taxon>Peronospora</taxon>
    </lineage>
</organism>
<keyword evidence="4" id="KW-0347">Helicase</keyword>
<name>A0AAV0V8D8_9STRA</name>
<accession>A0AAV0V8D8</accession>
<dbReference type="SUPFAM" id="SSF57756">
    <property type="entry name" value="Retrovirus zinc finger-like domains"/>
    <property type="match status" value="1"/>
</dbReference>
<dbReference type="SUPFAM" id="SSF52540">
    <property type="entry name" value="P-loop containing nucleoside triphosphate hydrolases"/>
    <property type="match status" value="1"/>
</dbReference>
<dbReference type="GO" id="GO:0008270">
    <property type="term" value="F:zinc ion binding"/>
    <property type="evidence" value="ECO:0007669"/>
    <property type="project" value="InterPro"/>
</dbReference>
<keyword evidence="9" id="KW-1185">Reference proteome</keyword>
<dbReference type="Pfam" id="PF00270">
    <property type="entry name" value="DEAD"/>
    <property type="match status" value="1"/>
</dbReference>
<reference evidence="8" key="1">
    <citation type="submission" date="2022-12" db="EMBL/GenBank/DDBJ databases">
        <authorList>
            <person name="Webb A."/>
        </authorList>
    </citation>
    <scope>NUCLEOTIDE SEQUENCE</scope>
    <source>
        <strain evidence="8">Pd1</strain>
    </source>
</reference>
<dbReference type="InterPro" id="IPR014001">
    <property type="entry name" value="Helicase_ATP-bd"/>
</dbReference>
<evidence type="ECO:0000256" key="2">
    <source>
        <dbReference type="ARBA" id="ARBA00022741"/>
    </source>
</evidence>
<dbReference type="EC" id="3.6.4.13" evidence="1"/>
<dbReference type="PROSITE" id="PS51194">
    <property type="entry name" value="HELICASE_CTER"/>
    <property type="match status" value="1"/>
</dbReference>